<dbReference type="InParanoid" id="A0A136JKT2"/>
<dbReference type="PROSITE" id="PS51328">
    <property type="entry name" value="L_LECTIN_LIKE"/>
    <property type="match status" value="1"/>
</dbReference>
<comment type="subcellular location">
    <subcellularLocation>
        <location evidence="1">Membrane</location>
        <topology evidence="1">Single-pass type I membrane protein</topology>
    </subcellularLocation>
</comment>
<feature type="chain" id="PRO_5007293863" evidence="8">
    <location>
        <begin position="20"/>
        <end position="433"/>
    </location>
</feature>
<keyword evidence="4 7" id="KW-1133">Transmembrane helix</keyword>
<dbReference type="Proteomes" id="UP000070501">
    <property type="component" value="Unassembled WGS sequence"/>
</dbReference>
<dbReference type="GO" id="GO:0000139">
    <property type="term" value="C:Golgi membrane"/>
    <property type="evidence" value="ECO:0007669"/>
    <property type="project" value="TreeGrafter"/>
</dbReference>
<keyword evidence="11" id="KW-1185">Reference proteome</keyword>
<evidence type="ECO:0000259" key="9">
    <source>
        <dbReference type="PROSITE" id="PS51328"/>
    </source>
</evidence>
<feature type="transmembrane region" description="Helical" evidence="7">
    <location>
        <begin position="404"/>
        <end position="422"/>
    </location>
</feature>
<dbReference type="OrthoDB" id="10265193at2759"/>
<keyword evidence="6" id="KW-0175">Coiled coil</keyword>
<dbReference type="GO" id="GO:0030134">
    <property type="term" value="C:COPII-coated ER to Golgi transport vesicle"/>
    <property type="evidence" value="ECO:0007669"/>
    <property type="project" value="TreeGrafter"/>
</dbReference>
<dbReference type="InterPro" id="IPR035661">
    <property type="entry name" value="EMP46/EMP47_N"/>
</dbReference>
<evidence type="ECO:0000256" key="4">
    <source>
        <dbReference type="ARBA" id="ARBA00022989"/>
    </source>
</evidence>
<dbReference type="GO" id="GO:0005789">
    <property type="term" value="C:endoplasmic reticulum membrane"/>
    <property type="evidence" value="ECO:0007669"/>
    <property type="project" value="TreeGrafter"/>
</dbReference>
<dbReference type="Pfam" id="PF03388">
    <property type="entry name" value="Lectin_leg-like"/>
    <property type="match status" value="1"/>
</dbReference>
<accession>A0A136JKT2</accession>
<proteinExistence type="predicted"/>
<dbReference type="Gene3D" id="2.60.120.200">
    <property type="match status" value="1"/>
</dbReference>
<feature type="signal peptide" evidence="8">
    <location>
        <begin position="1"/>
        <end position="19"/>
    </location>
</feature>
<keyword evidence="5 7" id="KW-0472">Membrane</keyword>
<name>A0A136JKT2_9PEZI</name>
<feature type="domain" description="L-type lectin-like" evidence="9">
    <location>
        <begin position="20"/>
        <end position="235"/>
    </location>
</feature>
<dbReference type="SUPFAM" id="SSF49899">
    <property type="entry name" value="Concanavalin A-like lectins/glucanases"/>
    <property type="match status" value="1"/>
</dbReference>
<keyword evidence="3 8" id="KW-0732">Signal</keyword>
<dbReference type="GO" id="GO:0005537">
    <property type="term" value="F:D-mannose binding"/>
    <property type="evidence" value="ECO:0007669"/>
    <property type="project" value="TreeGrafter"/>
</dbReference>
<gene>
    <name evidence="10" type="ORF">Micbo1qcDRAFT_9692</name>
</gene>
<dbReference type="STRING" id="196109.A0A136JKT2"/>
<dbReference type="InterPro" id="IPR051136">
    <property type="entry name" value="Intracellular_Lectin-GPT"/>
</dbReference>
<reference evidence="11" key="1">
    <citation type="submission" date="2016-02" db="EMBL/GenBank/DDBJ databases">
        <title>Draft genome sequence of Microdochium bolleyi, a fungal endophyte of beachgrass.</title>
        <authorList>
            <consortium name="DOE Joint Genome Institute"/>
            <person name="David A.S."/>
            <person name="May G."/>
            <person name="Haridas S."/>
            <person name="Lim J."/>
            <person name="Wang M."/>
            <person name="Labutti K."/>
            <person name="Lipzen A."/>
            <person name="Barry K."/>
            <person name="Grigoriev I.V."/>
        </authorList>
    </citation>
    <scope>NUCLEOTIDE SEQUENCE [LARGE SCALE GENOMIC DNA]</scope>
    <source>
        <strain evidence="11">J235TASD1</strain>
    </source>
</reference>
<evidence type="ECO:0000313" key="11">
    <source>
        <dbReference type="Proteomes" id="UP000070501"/>
    </source>
</evidence>
<organism evidence="10 11">
    <name type="scientific">Microdochium bolleyi</name>
    <dbReference type="NCBI Taxonomy" id="196109"/>
    <lineage>
        <taxon>Eukaryota</taxon>
        <taxon>Fungi</taxon>
        <taxon>Dikarya</taxon>
        <taxon>Ascomycota</taxon>
        <taxon>Pezizomycotina</taxon>
        <taxon>Sordariomycetes</taxon>
        <taxon>Xylariomycetidae</taxon>
        <taxon>Xylariales</taxon>
        <taxon>Microdochiaceae</taxon>
        <taxon>Microdochium</taxon>
    </lineage>
</organism>
<keyword evidence="10" id="KW-0430">Lectin</keyword>
<evidence type="ECO:0000256" key="3">
    <source>
        <dbReference type="ARBA" id="ARBA00022729"/>
    </source>
</evidence>
<evidence type="ECO:0000256" key="1">
    <source>
        <dbReference type="ARBA" id="ARBA00004479"/>
    </source>
</evidence>
<dbReference type="PANTHER" id="PTHR12223:SF28">
    <property type="entry name" value="LECTIN, MANNOSE BINDING 1 LIKE"/>
    <property type="match status" value="1"/>
</dbReference>
<evidence type="ECO:0000256" key="7">
    <source>
        <dbReference type="SAM" id="Phobius"/>
    </source>
</evidence>
<dbReference type="InterPro" id="IPR013320">
    <property type="entry name" value="ConA-like_dom_sf"/>
</dbReference>
<evidence type="ECO:0000313" key="10">
    <source>
        <dbReference type="EMBL" id="KXJ97737.1"/>
    </source>
</evidence>
<dbReference type="EMBL" id="KQ964245">
    <property type="protein sequence ID" value="KXJ97737.1"/>
    <property type="molecule type" value="Genomic_DNA"/>
</dbReference>
<evidence type="ECO:0000256" key="5">
    <source>
        <dbReference type="ARBA" id="ARBA00023136"/>
    </source>
</evidence>
<dbReference type="PANTHER" id="PTHR12223">
    <property type="entry name" value="VESICULAR MANNOSE-BINDING LECTIN"/>
    <property type="match status" value="1"/>
</dbReference>
<dbReference type="GO" id="GO:0006888">
    <property type="term" value="P:endoplasmic reticulum to Golgi vesicle-mediated transport"/>
    <property type="evidence" value="ECO:0007669"/>
    <property type="project" value="TreeGrafter"/>
</dbReference>
<sequence>MRFSDILFAQAQLVLLAQAQFLVGDLSFGHTGRLEVGRPIPNFATAGTPDAPQVLSNKVILTPPAPGNARGSIWTTHPNKFATWVADVDFRVGGPERGGGNMNIWLARSGSQQIGQSSIYTIEKFDGLALVLDQHSGSGGMIRGFLNDGTVNFKTQPNIDSLAFGHCNYAYRNLGRPSQIKFRQTHDNFRVEIDGHLCFESNKISIPAGYTFGITAASADVPDSHEVFKMVVMTENLSAIVEGSPPMQARAPEANNNQAAHQNNQNNHNNQNNGDFKELADTDAATYTSSEAQFRDLHGRMQGINHQLGSIFRQLSSVNNMGSSRHEETHQALAEYKAVLGKLDRLDQLEHKLDALTRDMTDMRRDIKDKIRDSEYSVKNAMGGQHGNMLEHVAIQTAPRHGKLIFVIIGSQILIVGAYIFYERKKLSPKKYL</sequence>
<evidence type="ECO:0000256" key="2">
    <source>
        <dbReference type="ARBA" id="ARBA00022692"/>
    </source>
</evidence>
<dbReference type="GO" id="GO:0005793">
    <property type="term" value="C:endoplasmic reticulum-Golgi intermediate compartment"/>
    <property type="evidence" value="ECO:0007669"/>
    <property type="project" value="TreeGrafter"/>
</dbReference>
<feature type="coiled-coil region" evidence="6">
    <location>
        <begin position="339"/>
        <end position="373"/>
    </location>
</feature>
<dbReference type="CDD" id="cd06903">
    <property type="entry name" value="lectin_EMP46_EMP47"/>
    <property type="match status" value="1"/>
</dbReference>
<keyword evidence="2 7" id="KW-0812">Transmembrane</keyword>
<protein>
    <submittedName>
        <fullName evidence="10">Concanavalin A-like lectin/glucanase domain-containing protein</fullName>
    </submittedName>
</protein>
<dbReference type="AlphaFoldDB" id="A0A136JKT2"/>
<evidence type="ECO:0000256" key="6">
    <source>
        <dbReference type="SAM" id="Coils"/>
    </source>
</evidence>
<evidence type="ECO:0000256" key="8">
    <source>
        <dbReference type="SAM" id="SignalP"/>
    </source>
</evidence>
<dbReference type="InterPro" id="IPR005052">
    <property type="entry name" value="Lectin_leg"/>
</dbReference>